<feature type="transmembrane region" description="Helical" evidence="7">
    <location>
        <begin position="318"/>
        <end position="342"/>
    </location>
</feature>
<accession>A0A0L7LDP8</accession>
<dbReference type="Gene3D" id="2.60.40.1660">
    <property type="entry name" value="Na, k-atpase alpha subunit"/>
    <property type="match status" value="2"/>
</dbReference>
<evidence type="ECO:0000256" key="4">
    <source>
        <dbReference type="ARBA" id="ARBA00022968"/>
    </source>
</evidence>
<dbReference type="AlphaFoldDB" id="A0A0L7LDP8"/>
<keyword evidence="9" id="KW-1185">Reference proteome</keyword>
<dbReference type="GO" id="GO:0005890">
    <property type="term" value="C:sodium:potassium-exchanging ATPase complex"/>
    <property type="evidence" value="ECO:0007669"/>
    <property type="project" value="InterPro"/>
</dbReference>
<reference evidence="8 9" key="1">
    <citation type="journal article" date="2015" name="Genome Biol. Evol.">
        <title>The genome of winter moth (Operophtera brumata) provides a genomic perspective on sexual dimorphism and phenology.</title>
        <authorList>
            <person name="Derks M.F."/>
            <person name="Smit S."/>
            <person name="Salis L."/>
            <person name="Schijlen E."/>
            <person name="Bossers A."/>
            <person name="Mateman C."/>
            <person name="Pijl A.S."/>
            <person name="de Ridder D."/>
            <person name="Groenen M.A."/>
            <person name="Visser M.E."/>
            <person name="Megens H.J."/>
        </authorList>
    </citation>
    <scope>NUCLEOTIDE SEQUENCE [LARGE SCALE GENOMIC DNA]</scope>
    <source>
        <strain evidence="8">WM2013NL</strain>
        <tissue evidence="8">Head and thorax</tissue>
    </source>
</reference>
<protein>
    <submittedName>
        <fullName evidence="8">Putative sodium/potassium-transporting atpase subunit beta-2-like protein</fullName>
    </submittedName>
</protein>
<gene>
    <name evidence="8" type="ORF">OBRU01_10748</name>
</gene>
<comment type="similarity">
    <text evidence="2">Belongs to the X(+)/potassium ATPases subunit beta family.</text>
</comment>
<evidence type="ECO:0000256" key="5">
    <source>
        <dbReference type="ARBA" id="ARBA00022989"/>
    </source>
</evidence>
<dbReference type="Proteomes" id="UP000037510">
    <property type="component" value="Unassembled WGS sequence"/>
</dbReference>
<keyword evidence="4" id="KW-0735">Signal-anchor</keyword>
<dbReference type="InterPro" id="IPR000402">
    <property type="entry name" value="Na/K_ATPase_sub_beta"/>
</dbReference>
<evidence type="ECO:0000256" key="2">
    <source>
        <dbReference type="ARBA" id="ARBA00005876"/>
    </source>
</evidence>
<evidence type="ECO:0000256" key="7">
    <source>
        <dbReference type="SAM" id="Phobius"/>
    </source>
</evidence>
<organism evidence="8 9">
    <name type="scientific">Operophtera brumata</name>
    <name type="common">Winter moth</name>
    <name type="synonym">Phalaena brumata</name>
    <dbReference type="NCBI Taxonomy" id="104452"/>
    <lineage>
        <taxon>Eukaryota</taxon>
        <taxon>Metazoa</taxon>
        <taxon>Ecdysozoa</taxon>
        <taxon>Arthropoda</taxon>
        <taxon>Hexapoda</taxon>
        <taxon>Insecta</taxon>
        <taxon>Pterygota</taxon>
        <taxon>Neoptera</taxon>
        <taxon>Endopterygota</taxon>
        <taxon>Lepidoptera</taxon>
        <taxon>Glossata</taxon>
        <taxon>Ditrysia</taxon>
        <taxon>Geometroidea</taxon>
        <taxon>Geometridae</taxon>
        <taxon>Larentiinae</taxon>
        <taxon>Operophtera</taxon>
    </lineage>
</organism>
<evidence type="ECO:0000313" key="8">
    <source>
        <dbReference type="EMBL" id="KOB73524.1"/>
    </source>
</evidence>
<comment type="caution">
    <text evidence="8">The sequence shown here is derived from an EMBL/GenBank/DDBJ whole genome shotgun (WGS) entry which is preliminary data.</text>
</comment>
<dbReference type="GO" id="GO:0030007">
    <property type="term" value="P:intracellular potassium ion homeostasis"/>
    <property type="evidence" value="ECO:0007669"/>
    <property type="project" value="TreeGrafter"/>
</dbReference>
<dbReference type="GO" id="GO:0001671">
    <property type="term" value="F:ATPase activator activity"/>
    <property type="evidence" value="ECO:0007669"/>
    <property type="project" value="TreeGrafter"/>
</dbReference>
<dbReference type="PANTHER" id="PTHR11523">
    <property type="entry name" value="SODIUM/POTASSIUM-DEPENDENT ATPASE BETA SUBUNIT"/>
    <property type="match status" value="1"/>
</dbReference>
<dbReference type="GO" id="GO:0006883">
    <property type="term" value="P:intracellular sodium ion homeostasis"/>
    <property type="evidence" value="ECO:0007669"/>
    <property type="project" value="TreeGrafter"/>
</dbReference>
<dbReference type="GO" id="GO:1990573">
    <property type="term" value="P:potassium ion import across plasma membrane"/>
    <property type="evidence" value="ECO:0007669"/>
    <property type="project" value="TreeGrafter"/>
</dbReference>
<proteinExistence type="inferred from homology"/>
<keyword evidence="6 7" id="KW-0472">Membrane</keyword>
<evidence type="ECO:0000313" key="9">
    <source>
        <dbReference type="Proteomes" id="UP000037510"/>
    </source>
</evidence>
<comment type="subcellular location">
    <subcellularLocation>
        <location evidence="1">Membrane</location>
        <topology evidence="1">Single-pass type II membrane protein</topology>
    </subcellularLocation>
</comment>
<sequence>MADKNKVSEQYYTPPPDLGKWESFRIFCWNTETGQFLGRTGASWANVESTLIYYRANDKGSVLKWASIIDEFLDQYRKKGTGQIETAGAENRVPCSPMNGQHQLGEKQVCDVPVDDFNPCTPSNQYNYEVGGPCVFLKLNKIFNWIPRPYNNTEGLPEKMPEDLKQHIKMVSGKPEANTVWVSCEGENPADVENVGPVQYIPRRGFPAYYYPFTNKEGYLSPLVAVLFEKPRTGVLINIECKAWAKNIQYDRYERRGSVHFELMYHEYTAGVERMACSYDDKQIFREKQVCDVPLDDLNPCAGSSDYQSTSTCVFLRLMFFVPYLCNTLFTSFTAGILINVVCTAWARNIKNDEEEQQGTAHFSIMVD</sequence>
<dbReference type="PANTHER" id="PTHR11523:SF28">
    <property type="entry name" value="NA_K-ATPASE BETA SUBUNIT ISOFORM 4-RELATED"/>
    <property type="match status" value="1"/>
</dbReference>
<keyword evidence="5 7" id="KW-1133">Transmembrane helix</keyword>
<dbReference type="PROSITE" id="PS00390">
    <property type="entry name" value="ATPASE_NA_K_BETA_1"/>
    <property type="match status" value="1"/>
</dbReference>
<name>A0A0L7LDP8_OPEBR</name>
<dbReference type="InterPro" id="IPR038702">
    <property type="entry name" value="Na/K_ATPase_sub_beta_sf"/>
</dbReference>
<evidence type="ECO:0000256" key="6">
    <source>
        <dbReference type="ARBA" id="ARBA00023136"/>
    </source>
</evidence>
<evidence type="ECO:0000256" key="3">
    <source>
        <dbReference type="ARBA" id="ARBA00022692"/>
    </source>
</evidence>
<dbReference type="Pfam" id="PF00287">
    <property type="entry name" value="Na_K-ATPase"/>
    <property type="match status" value="1"/>
</dbReference>
<dbReference type="GO" id="GO:0036376">
    <property type="term" value="P:sodium ion export across plasma membrane"/>
    <property type="evidence" value="ECO:0007669"/>
    <property type="project" value="TreeGrafter"/>
</dbReference>
<dbReference type="EMBL" id="JTDY01001561">
    <property type="protein sequence ID" value="KOB73524.1"/>
    <property type="molecule type" value="Genomic_DNA"/>
</dbReference>
<keyword evidence="3 7" id="KW-0812">Transmembrane</keyword>
<evidence type="ECO:0000256" key="1">
    <source>
        <dbReference type="ARBA" id="ARBA00004606"/>
    </source>
</evidence>
<dbReference type="STRING" id="104452.A0A0L7LDP8"/>